<dbReference type="OMA" id="CFHGWSA"/>
<dbReference type="InterPro" id="IPR007123">
    <property type="entry name" value="Gelsolin-like_dom"/>
</dbReference>
<dbReference type="SUPFAM" id="SSF52058">
    <property type="entry name" value="L domain-like"/>
    <property type="match status" value="2"/>
</dbReference>
<dbReference type="SMART" id="SM00262">
    <property type="entry name" value="GEL"/>
    <property type="match status" value="6"/>
</dbReference>
<dbReference type="GO" id="GO:0005546">
    <property type="term" value="F:phosphatidylinositol-4,5-bisphosphate binding"/>
    <property type="evidence" value="ECO:0007669"/>
    <property type="project" value="TreeGrafter"/>
</dbReference>
<proteinExistence type="predicted"/>
<dbReference type="GO" id="GO:0008154">
    <property type="term" value="P:actin polymerization or depolymerization"/>
    <property type="evidence" value="ECO:0007669"/>
    <property type="project" value="TreeGrafter"/>
</dbReference>
<dbReference type="CDD" id="cd11292">
    <property type="entry name" value="gelsolin_S3_like"/>
    <property type="match status" value="1"/>
</dbReference>
<dbReference type="GO" id="GO:0051015">
    <property type="term" value="F:actin filament binding"/>
    <property type="evidence" value="ECO:0007669"/>
    <property type="project" value="InterPro"/>
</dbReference>
<keyword evidence="6" id="KW-1185">Reference proteome</keyword>
<feature type="domain" description="Gelsolin-like" evidence="4">
    <location>
        <begin position="634"/>
        <end position="705"/>
    </location>
</feature>
<dbReference type="CDD" id="cd11291">
    <property type="entry name" value="gelsolin_S6_like"/>
    <property type="match status" value="1"/>
</dbReference>
<evidence type="ECO:0000313" key="5">
    <source>
        <dbReference type="EMBL" id="TRY63076.1"/>
    </source>
</evidence>
<dbReference type="GO" id="GO:0005737">
    <property type="term" value="C:cytoplasm"/>
    <property type="evidence" value="ECO:0007669"/>
    <property type="project" value="TreeGrafter"/>
</dbReference>
<dbReference type="InterPro" id="IPR001611">
    <property type="entry name" value="Leu-rich_rpt"/>
</dbReference>
<dbReference type="PANTHER" id="PTHR11977">
    <property type="entry name" value="VILLIN"/>
    <property type="match status" value="1"/>
</dbReference>
<organism evidence="5 6">
    <name type="scientific">Tigriopus californicus</name>
    <name type="common">Marine copepod</name>
    <dbReference type="NCBI Taxonomy" id="6832"/>
    <lineage>
        <taxon>Eukaryota</taxon>
        <taxon>Metazoa</taxon>
        <taxon>Ecdysozoa</taxon>
        <taxon>Arthropoda</taxon>
        <taxon>Crustacea</taxon>
        <taxon>Multicrustacea</taxon>
        <taxon>Hexanauplia</taxon>
        <taxon>Copepoda</taxon>
        <taxon>Harpacticoida</taxon>
        <taxon>Harpacticidae</taxon>
        <taxon>Tigriopus</taxon>
    </lineage>
</organism>
<sequence>MAGTGVLPFIRGLDLTLNNLEDDRFPDAVEDMTSLRWLKLTSTRLKSLPVELEKLQKLEHLTVKKNCVGSLDVNFSQLPCLRTLNLSRNALTSDHVPAGLFENEELTTLDLSHNQLSDVPEGLFKAKSLLVLNLSHNRIEIMPSQLLMATTDLLHLDVSHNDLDALPPQLRRLSNLQVLILSHNPLSHFQVRPLPSLTELRTWHMRQTQRTNTNIPTGLEALVHLSDVDLSENELTKIPEGLLTLSNLKRLNLADNRIVDISADIEKWTQLETLILSRNQIKALPNTLCKLTKIKKLYLNDNQLDFEGIPSGIGKLVLMEIFSAADNQLEMIPESLCRCGHLKKLVLARNKLITLPDAIHLTELDTLDLKGNPDLIMPPKPMEMIRGSGVEFYNIDFSLQHQLRLAGASVPKSLAEEQIQKDPVARKMRLRRKKAESDAESAKVLKGMEDVAKSKNKDSESGGENLNDSIKAKRWDEALEKPPLDYSEFFDEDVGQFPGLTVWEIENFYPNQVDDSLHGKFYEGDCYIVLNTFMDEQGSLNWKIHYWIGEEATLDKRTCSAIHSVNLRNYLGAECRTAREEQADESEEFLELFGTTLEYAKGARTASGFYSVEDVEYTTRTYRIHESQINGIHMEPVQTEVAILDSRFVFLVDAGLNIFVWYGLKCKNTLKSKTRLMAEKINKIERKNKATIQIFSQGTEPLEFWQTLLDDPEALEDAIPEGPPVNNVPDDFQPIIPRLYIVGLGMGYLELPQVEIPGHKMKQEHLQTKNVYLLDCYSDLFVWVGKKSTRLVRAAALKLSSELFAMLLRPEYAMIHRVSEGTESQVFKSKFVGWDDVIGVDFTRTAQSVQRTGADLNKWARQQETKADLSALFTPRQPPMSPQESAAFALEWNEDLEKMEAFVFEGKKFVKLPEEEKGLFHSADSYVYLCRYWVPPEESDDADHDDEDEPEEEDQCVIVYFWQGRDSSNMGWLTFTFSLQKKFEALFGEKLEVVRMQQQQENLKFMSHFANGLIIKQGSRKQTQVPDYKAEPEFYHIRSNGSALCRRCVEIQPDAALLNSNFVYILKVPFDPLDKSGIVYVWIGSKANADEAKVAENIVSSLYDPDRFSVQILNEGEEPNNFFWVGLNGKKAYDKDADFMNYGRLFRCSNEKGYFTVSEKCSDFCQDDLALDDIMILDTGEHVFLWMGPRCSEVEVKLSYKSAQVYIQNLRAKQSERPRKLFLTIMGKESRRFTRCFHGWSHIKAIPR</sequence>
<dbReference type="FunFam" id="3.40.20.10:FF:000020">
    <property type="entry name" value="protein flightless-1 homolog isoform X1"/>
    <property type="match status" value="1"/>
</dbReference>
<dbReference type="GO" id="GO:0015629">
    <property type="term" value="C:actin cytoskeleton"/>
    <property type="evidence" value="ECO:0007669"/>
    <property type="project" value="TreeGrafter"/>
</dbReference>
<feature type="region of interest" description="Disordered" evidence="3">
    <location>
        <begin position="450"/>
        <end position="469"/>
    </location>
</feature>
<evidence type="ECO:0000256" key="3">
    <source>
        <dbReference type="SAM" id="MobiDB-lite"/>
    </source>
</evidence>
<dbReference type="CDD" id="cd11280">
    <property type="entry name" value="gelsolin_like"/>
    <property type="match status" value="2"/>
</dbReference>
<dbReference type="SMART" id="SM00365">
    <property type="entry name" value="LRR_SD22"/>
    <property type="match status" value="5"/>
</dbReference>
<dbReference type="Pfam" id="PF00626">
    <property type="entry name" value="Gelsolin"/>
    <property type="match status" value="4"/>
</dbReference>
<evidence type="ECO:0000313" key="6">
    <source>
        <dbReference type="Proteomes" id="UP000318571"/>
    </source>
</evidence>
<dbReference type="FunFam" id="3.80.10.10:FF:000054">
    <property type="entry name" value="FLII, actin remodeling protein"/>
    <property type="match status" value="1"/>
</dbReference>
<dbReference type="SUPFAM" id="SSF55753">
    <property type="entry name" value="Actin depolymerizing proteins"/>
    <property type="match status" value="6"/>
</dbReference>
<dbReference type="GO" id="GO:0051016">
    <property type="term" value="P:barbed-end actin filament capping"/>
    <property type="evidence" value="ECO:0007669"/>
    <property type="project" value="TreeGrafter"/>
</dbReference>
<dbReference type="Proteomes" id="UP000318571">
    <property type="component" value="Chromosome 10"/>
</dbReference>
<dbReference type="Gene3D" id="3.80.10.10">
    <property type="entry name" value="Ribonuclease Inhibitor"/>
    <property type="match status" value="3"/>
</dbReference>
<dbReference type="AlphaFoldDB" id="A0A553NC99"/>
<dbReference type="InterPro" id="IPR007122">
    <property type="entry name" value="Villin/Gelsolin"/>
</dbReference>
<dbReference type="STRING" id="6832.A0A553NC99"/>
<dbReference type="FunFam" id="3.80.10.10:FF:001164">
    <property type="entry name" value="GH01279p"/>
    <property type="match status" value="1"/>
</dbReference>
<protein>
    <recommendedName>
        <fullName evidence="4">Gelsolin-like domain-containing protein</fullName>
    </recommendedName>
</protein>
<dbReference type="CDD" id="cd11288">
    <property type="entry name" value="gelsolin_S5_like"/>
    <property type="match status" value="1"/>
</dbReference>
<dbReference type="InterPro" id="IPR032675">
    <property type="entry name" value="LRR_dom_sf"/>
</dbReference>
<name>A0A553NC99_TIGCA</name>
<dbReference type="SMART" id="SM00369">
    <property type="entry name" value="LRR_TYP"/>
    <property type="match status" value="10"/>
</dbReference>
<evidence type="ECO:0000256" key="1">
    <source>
        <dbReference type="ARBA" id="ARBA00022614"/>
    </source>
</evidence>
<feature type="domain" description="Gelsolin-like" evidence="4">
    <location>
        <begin position="510"/>
        <end position="590"/>
    </location>
</feature>
<dbReference type="CDD" id="cd11290">
    <property type="entry name" value="gelsolin_S1_like"/>
    <property type="match status" value="1"/>
</dbReference>
<dbReference type="OrthoDB" id="20529at2759"/>
<dbReference type="EMBL" id="VCGU01000458">
    <property type="protein sequence ID" value="TRY63076.1"/>
    <property type="molecule type" value="Genomic_DNA"/>
</dbReference>
<feature type="domain" description="Gelsolin-like" evidence="4">
    <location>
        <begin position="1157"/>
        <end position="1233"/>
    </location>
</feature>
<dbReference type="Gene3D" id="3.40.20.10">
    <property type="entry name" value="Severin"/>
    <property type="match status" value="6"/>
</dbReference>
<dbReference type="PANTHER" id="PTHR11977:SF51">
    <property type="entry name" value="PROTEIN FLIGHTLESS-1 HOMOLOG"/>
    <property type="match status" value="1"/>
</dbReference>
<evidence type="ECO:0000259" key="4">
    <source>
        <dbReference type="Pfam" id="PF00626"/>
    </source>
</evidence>
<dbReference type="FunFam" id="3.40.20.10:FF:000031">
    <property type="entry name" value="protein flightless-1 homolog isoform X1"/>
    <property type="match status" value="1"/>
</dbReference>
<comment type="caution">
    <text evidence="5">The sequence shown here is derived from an EMBL/GenBank/DDBJ whole genome shotgun (WGS) entry which is preliminary data.</text>
</comment>
<accession>A0A553NC99</accession>
<keyword evidence="1" id="KW-0433">Leucine-rich repeat</keyword>
<dbReference type="GO" id="GO:0030239">
    <property type="term" value="P:myofibril assembly"/>
    <property type="evidence" value="ECO:0007669"/>
    <property type="project" value="TreeGrafter"/>
</dbReference>
<dbReference type="InterPro" id="IPR029006">
    <property type="entry name" value="ADF-H/Gelsolin-like_dom_sf"/>
</dbReference>
<dbReference type="InterPro" id="IPR003591">
    <property type="entry name" value="Leu-rich_rpt_typical-subtyp"/>
</dbReference>
<keyword evidence="2" id="KW-0677">Repeat</keyword>
<gene>
    <name evidence="5" type="ORF">TCAL_04910</name>
</gene>
<reference evidence="5 6" key="1">
    <citation type="journal article" date="2018" name="Nat. Ecol. Evol.">
        <title>Genomic signatures of mitonuclear coevolution across populations of Tigriopus californicus.</title>
        <authorList>
            <person name="Barreto F.S."/>
            <person name="Watson E.T."/>
            <person name="Lima T.G."/>
            <person name="Willett C.S."/>
            <person name="Edmands S."/>
            <person name="Li W."/>
            <person name="Burton R.S."/>
        </authorList>
    </citation>
    <scope>NUCLEOTIDE SEQUENCE [LARGE SCALE GENOMIC DNA]</scope>
    <source>
        <strain evidence="5 6">San Diego</strain>
    </source>
</reference>
<dbReference type="PROSITE" id="PS51450">
    <property type="entry name" value="LRR"/>
    <property type="match status" value="3"/>
</dbReference>
<dbReference type="GO" id="GO:0051014">
    <property type="term" value="P:actin filament severing"/>
    <property type="evidence" value="ECO:0007669"/>
    <property type="project" value="TreeGrafter"/>
</dbReference>
<dbReference type="Pfam" id="PF13855">
    <property type="entry name" value="LRR_8"/>
    <property type="match status" value="3"/>
</dbReference>
<feature type="compositionally biased region" description="Basic and acidic residues" evidence="3">
    <location>
        <begin position="450"/>
        <end position="460"/>
    </location>
</feature>
<feature type="domain" description="Gelsolin-like" evidence="4">
    <location>
        <begin position="754"/>
        <end position="827"/>
    </location>
</feature>
<dbReference type="PRINTS" id="PR00019">
    <property type="entry name" value="LEURICHRPT"/>
</dbReference>
<dbReference type="PRINTS" id="PR00597">
    <property type="entry name" value="GELSOLIN"/>
</dbReference>
<evidence type="ECO:0000256" key="2">
    <source>
        <dbReference type="ARBA" id="ARBA00022737"/>
    </source>
</evidence>
<dbReference type="GO" id="GO:0005634">
    <property type="term" value="C:nucleus"/>
    <property type="evidence" value="ECO:0007669"/>
    <property type="project" value="TreeGrafter"/>
</dbReference>